<dbReference type="EMBL" id="LFJN01000035">
    <property type="protein sequence ID" value="KPI35927.1"/>
    <property type="molecule type" value="Genomic_DNA"/>
</dbReference>
<evidence type="ECO:0000259" key="9">
    <source>
        <dbReference type="SMART" id="SM00813"/>
    </source>
</evidence>
<reference evidence="10 11" key="1">
    <citation type="submission" date="2015-06" db="EMBL/GenBank/DDBJ databases">
        <title>Draft genome of the ant-associated black yeast Phialophora attae CBS 131958.</title>
        <authorList>
            <person name="Moreno L.F."/>
            <person name="Stielow B.J."/>
            <person name="de Hoog S."/>
            <person name="Vicente V.A."/>
            <person name="Weiss V.A."/>
            <person name="de Vries M."/>
            <person name="Cruz L.M."/>
            <person name="Souza E.M."/>
        </authorList>
    </citation>
    <scope>NUCLEOTIDE SEQUENCE [LARGE SCALE GENOMIC DNA]</scope>
    <source>
        <strain evidence="10 11">CBS 131958</strain>
    </source>
</reference>
<evidence type="ECO:0000313" key="11">
    <source>
        <dbReference type="Proteomes" id="UP000038010"/>
    </source>
</evidence>
<dbReference type="STRING" id="1664694.A0A0N1HIJ5"/>
<dbReference type="GeneID" id="28731141"/>
<dbReference type="EC" id="3.2.1.55" evidence="4"/>
<dbReference type="GO" id="GO:0046373">
    <property type="term" value="P:L-arabinose metabolic process"/>
    <property type="evidence" value="ECO:0007669"/>
    <property type="project" value="InterPro"/>
</dbReference>
<dbReference type="Pfam" id="PF06964">
    <property type="entry name" value="Alpha-L-AF_C"/>
    <property type="match status" value="1"/>
</dbReference>
<comment type="pathway">
    <text evidence="2">Glycan metabolism; L-arabinan degradation.</text>
</comment>
<feature type="domain" description="Alpha-L-arabinofuranosidase C-terminal" evidence="9">
    <location>
        <begin position="310"/>
        <end position="499"/>
    </location>
</feature>
<dbReference type="VEuPathDB" id="FungiDB:AB675_10485"/>
<dbReference type="PANTHER" id="PTHR43576">
    <property type="entry name" value="ALPHA-L-ARABINOFURANOSIDASE C-RELATED"/>
    <property type="match status" value="1"/>
</dbReference>
<dbReference type="InterPro" id="IPR055235">
    <property type="entry name" value="ASD1_cat"/>
</dbReference>
<dbReference type="InterPro" id="IPR010720">
    <property type="entry name" value="Alpha-L-AF_C"/>
</dbReference>
<dbReference type="SMART" id="SM00813">
    <property type="entry name" value="Alpha-L-AF_C"/>
    <property type="match status" value="1"/>
</dbReference>
<dbReference type="PANTHER" id="PTHR43576:SF3">
    <property type="entry name" value="ALPHA-L-ARABINOFURANOSIDASE C"/>
    <property type="match status" value="1"/>
</dbReference>
<evidence type="ECO:0000256" key="1">
    <source>
        <dbReference type="ARBA" id="ARBA00001462"/>
    </source>
</evidence>
<dbReference type="RefSeq" id="XP_017995890.1">
    <property type="nucleotide sequence ID" value="XM_018139261.1"/>
</dbReference>
<dbReference type="AlphaFoldDB" id="A0A0N1HIJ5"/>
<keyword evidence="7" id="KW-0326">Glycosidase</keyword>
<keyword evidence="6" id="KW-0119">Carbohydrate metabolism</keyword>
<dbReference type="Pfam" id="PF22848">
    <property type="entry name" value="ASD1_dom"/>
    <property type="match status" value="1"/>
</dbReference>
<gene>
    <name evidence="10" type="ORF">AB675_10485</name>
</gene>
<organism evidence="10 11">
    <name type="scientific">Cyphellophora attinorum</name>
    <dbReference type="NCBI Taxonomy" id="1664694"/>
    <lineage>
        <taxon>Eukaryota</taxon>
        <taxon>Fungi</taxon>
        <taxon>Dikarya</taxon>
        <taxon>Ascomycota</taxon>
        <taxon>Pezizomycotina</taxon>
        <taxon>Eurotiomycetes</taxon>
        <taxon>Chaetothyriomycetidae</taxon>
        <taxon>Chaetothyriales</taxon>
        <taxon>Cyphellophoraceae</taxon>
        <taxon>Cyphellophora</taxon>
    </lineage>
</organism>
<dbReference type="SUPFAM" id="SSF51011">
    <property type="entry name" value="Glycosyl hydrolase domain"/>
    <property type="match status" value="1"/>
</dbReference>
<evidence type="ECO:0000313" key="10">
    <source>
        <dbReference type="EMBL" id="KPI35927.1"/>
    </source>
</evidence>
<protein>
    <recommendedName>
        <fullName evidence="4">non-reducing end alpha-L-arabinofuranosidase</fullName>
        <ecNumber evidence="4">3.2.1.55</ecNumber>
    </recommendedName>
</protein>
<dbReference type="InterPro" id="IPR013780">
    <property type="entry name" value="Glyco_hydro_b"/>
</dbReference>
<comment type="caution">
    <text evidence="10">The sequence shown here is derived from an EMBL/GenBank/DDBJ whole genome shotgun (WGS) entry which is preliminary data.</text>
</comment>
<evidence type="ECO:0000256" key="8">
    <source>
        <dbReference type="ARBA" id="ARBA00037415"/>
    </source>
</evidence>
<dbReference type="SUPFAM" id="SSF51445">
    <property type="entry name" value="(Trans)glycosidases"/>
    <property type="match status" value="1"/>
</dbReference>
<comment type="similarity">
    <text evidence="3">Belongs to the glycosyl hydrolase 51 family.</text>
</comment>
<evidence type="ECO:0000256" key="2">
    <source>
        <dbReference type="ARBA" id="ARBA00004834"/>
    </source>
</evidence>
<dbReference type="OrthoDB" id="3032304at2759"/>
<comment type="catalytic activity">
    <reaction evidence="1">
        <text>Hydrolysis of terminal non-reducing alpha-L-arabinofuranoside residues in alpha-L-arabinosides.</text>
        <dbReference type="EC" id="3.2.1.55"/>
    </reaction>
</comment>
<dbReference type="Gene3D" id="2.60.40.1180">
    <property type="entry name" value="Golgi alpha-mannosidase II"/>
    <property type="match status" value="1"/>
</dbReference>
<dbReference type="InterPro" id="IPR017853">
    <property type="entry name" value="GH"/>
</dbReference>
<proteinExistence type="inferred from homology"/>
<dbReference type="Proteomes" id="UP000038010">
    <property type="component" value="Unassembled WGS sequence"/>
</dbReference>
<evidence type="ECO:0000256" key="5">
    <source>
        <dbReference type="ARBA" id="ARBA00022801"/>
    </source>
</evidence>
<evidence type="ECO:0000256" key="3">
    <source>
        <dbReference type="ARBA" id="ARBA00007186"/>
    </source>
</evidence>
<keyword evidence="5" id="KW-0378">Hydrolase</keyword>
<comment type="function">
    <text evidence="8">Alpha-L-arabinofuranosidase involved in the degradation of arabinoxylan, a major component of plant hemicellulose. Acts only on small linear 1,5-alpha-linked L-arabinofuranosyl oligosaccharides.</text>
</comment>
<evidence type="ECO:0000256" key="4">
    <source>
        <dbReference type="ARBA" id="ARBA00012670"/>
    </source>
</evidence>
<keyword evidence="11" id="KW-1185">Reference proteome</keyword>
<accession>A0A0N1HIJ5</accession>
<name>A0A0N1HIJ5_9EURO</name>
<dbReference type="GO" id="GO:0046556">
    <property type="term" value="F:alpha-L-arabinofuranosidase activity"/>
    <property type="evidence" value="ECO:0007669"/>
    <property type="project" value="UniProtKB-EC"/>
</dbReference>
<dbReference type="Gene3D" id="3.20.20.80">
    <property type="entry name" value="Glycosidases"/>
    <property type="match status" value="1"/>
</dbReference>
<dbReference type="UniPathway" id="UPA00667"/>
<sequence length="507" mass="57301">MTTFVATSKTPYINVFPDHRLNPINRLIYSGFTEHMGRCIYGGIFDPDNPNKELINEDGFRLDVIEALKPLKIPVFRYPGGNFCATYHWQDGVGPRDQRPAFPELAWGTVETNHFGTDEFMKWCKAVSAEPYLCLNFGTGTLDEALAWVDYCNGTKNTKYANMRRANGHEEPYKVKYWALGNEMWGDWQVSQLTAEAYAERALQWAKALKLLDPNLVLVLCGAEGAHSWDFKVLKHCIRPAGKDDLGEYRKPLIDMHSIHLYTASYDHYENVVGPLTAERNIEIAKGLIDIPFYESKIPASQPRPLICFDEWNVWMPSRAVGSAGGEENYTLSDALAVGVWLNIFVRKSADVGMANIAQSVNVLSPLMTSKQGITKQTTWYVYELFCKYMKGYLIATHVGCEEYTGKTKVEYCRATRRTPYLDVSACYDEEEGVVNIAVVNMHLDNDYEVKLGGIKGKAQVLEVNGDDVKVTNMGGEQKVGITEKEVDVDESYKFPKHSFSLLRYKA</sequence>
<evidence type="ECO:0000256" key="6">
    <source>
        <dbReference type="ARBA" id="ARBA00023277"/>
    </source>
</evidence>
<dbReference type="GO" id="GO:0031222">
    <property type="term" value="P:arabinan catabolic process"/>
    <property type="evidence" value="ECO:0007669"/>
    <property type="project" value="UniProtKB-UniPathway"/>
</dbReference>
<evidence type="ECO:0000256" key="7">
    <source>
        <dbReference type="ARBA" id="ARBA00023295"/>
    </source>
</evidence>